<evidence type="ECO:0000313" key="7">
    <source>
        <dbReference type="Proteomes" id="UP001595711"/>
    </source>
</evidence>
<sequence>MVIHDISDPVIPPVAPLWRRPQALLGRIRPALNAVLRPAQTGPRRLSLALQGGGSLGAFTWGVLDRLLEDDGVVIDAVSGASAGAVNAVVLADGLAAGGRPDARRRLERVWQRLSKAGSLGPSGEHPMASLLSGNPFLTSAANAMASIAFDMSTRMLSPYQANPLDINPLRDILAQEVDFERLRRAAPVNLLVSATRIRDGGSRIFRNDDISLDAVMASTCLPSLHHAVSIDDDWYWDGGISANPPLLHLAATSRADDLLLVQLTPCEDVDLPRDRQQITKRLNQIVFGLPLRRELDLLAITTELHRRRGIFGSALGRKLQRLKLHRLAAEDSHDDLQSASAINLDWKFLTGLRDSGRRAADGWLKALPPR</sequence>
<keyword evidence="3 4" id="KW-0443">Lipid metabolism</keyword>
<keyword evidence="2 4" id="KW-0442">Lipid degradation</keyword>
<dbReference type="EMBL" id="JBHRYJ010000004">
    <property type="protein sequence ID" value="MFC3677539.1"/>
    <property type="molecule type" value="Genomic_DNA"/>
</dbReference>
<dbReference type="PROSITE" id="PS51635">
    <property type="entry name" value="PNPLA"/>
    <property type="match status" value="1"/>
</dbReference>
<evidence type="ECO:0000256" key="3">
    <source>
        <dbReference type="ARBA" id="ARBA00023098"/>
    </source>
</evidence>
<dbReference type="PANTHER" id="PTHR14226">
    <property type="entry name" value="NEUROPATHY TARGET ESTERASE/SWISS CHEESE D.MELANOGASTER"/>
    <property type="match status" value="1"/>
</dbReference>
<feature type="short sequence motif" description="DGA/G" evidence="4">
    <location>
        <begin position="238"/>
        <end position="240"/>
    </location>
</feature>
<feature type="active site" description="Proton acceptor" evidence="4">
    <location>
        <position position="238"/>
    </location>
</feature>
<feature type="active site" description="Nucleophile" evidence="4">
    <location>
        <position position="82"/>
    </location>
</feature>
<proteinExistence type="predicted"/>
<feature type="domain" description="PNPLA" evidence="5">
    <location>
        <begin position="48"/>
        <end position="251"/>
    </location>
</feature>
<dbReference type="SUPFAM" id="SSF52151">
    <property type="entry name" value="FabD/lysophospholipase-like"/>
    <property type="match status" value="1"/>
</dbReference>
<reference evidence="7" key="1">
    <citation type="journal article" date="2019" name="Int. J. Syst. Evol. Microbiol.">
        <title>The Global Catalogue of Microorganisms (GCM) 10K type strain sequencing project: providing services to taxonomists for standard genome sequencing and annotation.</title>
        <authorList>
            <consortium name="The Broad Institute Genomics Platform"/>
            <consortium name="The Broad Institute Genome Sequencing Center for Infectious Disease"/>
            <person name="Wu L."/>
            <person name="Ma J."/>
        </authorList>
    </citation>
    <scope>NUCLEOTIDE SEQUENCE [LARGE SCALE GENOMIC DNA]</scope>
    <source>
        <strain evidence="7">KCTC 42182</strain>
    </source>
</reference>
<keyword evidence="7" id="KW-1185">Reference proteome</keyword>
<feature type="short sequence motif" description="GXSXG" evidence="4">
    <location>
        <begin position="80"/>
        <end position="84"/>
    </location>
</feature>
<evidence type="ECO:0000313" key="6">
    <source>
        <dbReference type="EMBL" id="MFC3677539.1"/>
    </source>
</evidence>
<name>A0ABV7VK12_9PROT</name>
<dbReference type="InterPro" id="IPR016035">
    <property type="entry name" value="Acyl_Trfase/lysoPLipase"/>
</dbReference>
<gene>
    <name evidence="6" type="ORF">ACFOOQ_18435</name>
</gene>
<evidence type="ECO:0000256" key="1">
    <source>
        <dbReference type="ARBA" id="ARBA00022801"/>
    </source>
</evidence>
<dbReference type="InterPro" id="IPR002641">
    <property type="entry name" value="PNPLA_dom"/>
</dbReference>
<evidence type="ECO:0000256" key="2">
    <source>
        <dbReference type="ARBA" id="ARBA00022963"/>
    </source>
</evidence>
<dbReference type="PANTHER" id="PTHR14226:SF78">
    <property type="entry name" value="SLR0060 PROTEIN"/>
    <property type="match status" value="1"/>
</dbReference>
<evidence type="ECO:0000256" key="4">
    <source>
        <dbReference type="PROSITE-ProRule" id="PRU01161"/>
    </source>
</evidence>
<keyword evidence="1 4" id="KW-0378">Hydrolase</keyword>
<dbReference type="RefSeq" id="WP_379729092.1">
    <property type="nucleotide sequence ID" value="NZ_JBHRYJ010000004.1"/>
</dbReference>
<protein>
    <submittedName>
        <fullName evidence="6">Patatin-like phospholipase family protein</fullName>
    </submittedName>
</protein>
<accession>A0ABV7VK12</accession>
<evidence type="ECO:0000259" key="5">
    <source>
        <dbReference type="PROSITE" id="PS51635"/>
    </source>
</evidence>
<dbReference type="InterPro" id="IPR050301">
    <property type="entry name" value="NTE"/>
</dbReference>
<dbReference type="Gene3D" id="3.40.1090.10">
    <property type="entry name" value="Cytosolic phospholipase A2 catalytic domain"/>
    <property type="match status" value="2"/>
</dbReference>
<feature type="short sequence motif" description="GXGXXG" evidence="4">
    <location>
        <begin position="52"/>
        <end position="57"/>
    </location>
</feature>
<dbReference type="Pfam" id="PF01734">
    <property type="entry name" value="Patatin"/>
    <property type="match status" value="1"/>
</dbReference>
<organism evidence="6 7">
    <name type="scientific">Ferrovibrio xuzhouensis</name>
    <dbReference type="NCBI Taxonomy" id="1576914"/>
    <lineage>
        <taxon>Bacteria</taxon>
        <taxon>Pseudomonadati</taxon>
        <taxon>Pseudomonadota</taxon>
        <taxon>Alphaproteobacteria</taxon>
        <taxon>Rhodospirillales</taxon>
        <taxon>Rhodospirillaceae</taxon>
        <taxon>Ferrovibrio</taxon>
    </lineage>
</organism>
<dbReference type="Proteomes" id="UP001595711">
    <property type="component" value="Unassembled WGS sequence"/>
</dbReference>
<comment type="caution">
    <text evidence="6">The sequence shown here is derived from an EMBL/GenBank/DDBJ whole genome shotgun (WGS) entry which is preliminary data.</text>
</comment>